<reference evidence="3" key="1">
    <citation type="submission" date="2018-08" db="EMBL/GenBank/DDBJ databases">
        <authorList>
            <person name="Chevrot R."/>
        </authorList>
    </citation>
    <scope>NUCLEOTIDE SEQUENCE [LARGE SCALE GENOMIC DNA]</scope>
</reference>
<keyword evidence="1" id="KW-0472">Membrane</keyword>
<evidence type="ECO:0000313" key="2">
    <source>
        <dbReference type="EMBL" id="SYX85096.1"/>
    </source>
</evidence>
<accession>A0A383RFP6</accession>
<dbReference type="AlphaFoldDB" id="A0A383RFP6"/>
<name>A0A383RFP6_PAEAL</name>
<sequence length="54" mass="6203">MNKKNIFFGLVVLVIAIMGFIISRTQVETFQVIFNILAILVIILTSLLFFRKKS</sequence>
<protein>
    <submittedName>
        <fullName evidence="2">Uncharacterized protein</fullName>
    </submittedName>
</protein>
<gene>
    <name evidence="2" type="ORF">PBLR_13518</name>
</gene>
<feature type="transmembrane region" description="Helical" evidence="1">
    <location>
        <begin position="7"/>
        <end position="26"/>
    </location>
</feature>
<evidence type="ECO:0000313" key="3">
    <source>
        <dbReference type="Proteomes" id="UP000304148"/>
    </source>
</evidence>
<organism evidence="2 3">
    <name type="scientific">Paenibacillus alvei</name>
    <name type="common">Bacillus alvei</name>
    <dbReference type="NCBI Taxonomy" id="44250"/>
    <lineage>
        <taxon>Bacteria</taxon>
        <taxon>Bacillati</taxon>
        <taxon>Bacillota</taxon>
        <taxon>Bacilli</taxon>
        <taxon>Bacillales</taxon>
        <taxon>Paenibacillaceae</taxon>
        <taxon>Paenibacillus</taxon>
    </lineage>
</organism>
<dbReference type="EMBL" id="LS992241">
    <property type="protein sequence ID" value="SYX85096.1"/>
    <property type="molecule type" value="Genomic_DNA"/>
</dbReference>
<dbReference type="Proteomes" id="UP000304148">
    <property type="component" value="Chromosome"/>
</dbReference>
<proteinExistence type="predicted"/>
<keyword evidence="1" id="KW-0812">Transmembrane</keyword>
<evidence type="ECO:0000256" key="1">
    <source>
        <dbReference type="SAM" id="Phobius"/>
    </source>
</evidence>
<dbReference type="RefSeq" id="WP_172619532.1">
    <property type="nucleotide sequence ID" value="NZ_LS992241.1"/>
</dbReference>
<feature type="transmembrane region" description="Helical" evidence="1">
    <location>
        <begin position="32"/>
        <end position="50"/>
    </location>
</feature>
<keyword evidence="1" id="KW-1133">Transmembrane helix</keyword>